<comment type="caution">
    <text evidence="7">The sequence shown here is derived from an EMBL/GenBank/DDBJ whole genome shotgun (WGS) entry which is preliminary data.</text>
</comment>
<keyword evidence="3" id="KW-0862">Zinc</keyword>
<feature type="domain" description="FYVE-type" evidence="6">
    <location>
        <begin position="210"/>
        <end position="274"/>
    </location>
</feature>
<dbReference type="EMBL" id="MTKT01005609">
    <property type="protein sequence ID" value="OWM65560.1"/>
    <property type="molecule type" value="Genomic_DNA"/>
</dbReference>
<dbReference type="Pfam" id="PF04366">
    <property type="entry name" value="Ysc84"/>
    <property type="match status" value="1"/>
</dbReference>
<dbReference type="PANTHER" id="PTHR15629:SF43">
    <property type="entry name" value="RING_FYVE_PHD-TYPE ZINC FINGER FAMILY PROTEIN"/>
    <property type="match status" value="1"/>
</dbReference>
<name>A0A218VZU1_PUNGR</name>
<dbReference type="InterPro" id="IPR011011">
    <property type="entry name" value="Znf_FYVE_PHD"/>
</dbReference>
<dbReference type="InterPro" id="IPR051702">
    <property type="entry name" value="SH3_domain_YSC84-like"/>
</dbReference>
<organism evidence="7 8">
    <name type="scientific">Punica granatum</name>
    <name type="common">Pomegranate</name>
    <dbReference type="NCBI Taxonomy" id="22663"/>
    <lineage>
        <taxon>Eukaryota</taxon>
        <taxon>Viridiplantae</taxon>
        <taxon>Streptophyta</taxon>
        <taxon>Embryophyta</taxon>
        <taxon>Tracheophyta</taxon>
        <taxon>Spermatophyta</taxon>
        <taxon>Magnoliopsida</taxon>
        <taxon>eudicotyledons</taxon>
        <taxon>Gunneridae</taxon>
        <taxon>Pentapetalae</taxon>
        <taxon>rosids</taxon>
        <taxon>malvids</taxon>
        <taxon>Myrtales</taxon>
        <taxon>Lythraceae</taxon>
        <taxon>Punica</taxon>
    </lineage>
</organism>
<evidence type="ECO:0000256" key="1">
    <source>
        <dbReference type="ARBA" id="ARBA00022723"/>
    </source>
</evidence>
<dbReference type="SMART" id="SM00064">
    <property type="entry name" value="FYVE"/>
    <property type="match status" value="1"/>
</dbReference>
<evidence type="ECO:0000256" key="4">
    <source>
        <dbReference type="PROSITE-ProRule" id="PRU00091"/>
    </source>
</evidence>
<dbReference type="InterPro" id="IPR000306">
    <property type="entry name" value="Znf_FYVE"/>
</dbReference>
<dbReference type="InterPro" id="IPR013083">
    <property type="entry name" value="Znf_RING/FYVE/PHD"/>
</dbReference>
<dbReference type="InterPro" id="IPR017455">
    <property type="entry name" value="Znf_FYVE-rel"/>
</dbReference>
<gene>
    <name evidence="7" type="ORF">CDL15_Pgr023830</name>
</gene>
<evidence type="ECO:0000256" key="2">
    <source>
        <dbReference type="ARBA" id="ARBA00022771"/>
    </source>
</evidence>
<dbReference type="GO" id="GO:0008270">
    <property type="term" value="F:zinc ion binding"/>
    <property type="evidence" value="ECO:0007669"/>
    <property type="project" value="UniProtKB-KW"/>
</dbReference>
<dbReference type="Pfam" id="PF01363">
    <property type="entry name" value="FYVE"/>
    <property type="match status" value="1"/>
</dbReference>
<evidence type="ECO:0000256" key="5">
    <source>
        <dbReference type="SAM" id="MobiDB-lite"/>
    </source>
</evidence>
<dbReference type="InterPro" id="IPR007461">
    <property type="entry name" value="Ysc84_actin-binding"/>
</dbReference>
<dbReference type="AlphaFoldDB" id="A0A218VZU1"/>
<dbReference type="CDD" id="cd11526">
    <property type="entry name" value="SYLF_FYVE"/>
    <property type="match status" value="1"/>
</dbReference>
<accession>A0A218VZU1</accession>
<dbReference type="Gene3D" id="3.30.40.10">
    <property type="entry name" value="Zinc/RING finger domain, C3HC4 (zinc finger)"/>
    <property type="match status" value="1"/>
</dbReference>
<keyword evidence="1" id="KW-0479">Metal-binding</keyword>
<dbReference type="PANTHER" id="PTHR15629">
    <property type="entry name" value="SH3YL1 PROTEIN"/>
    <property type="match status" value="1"/>
</dbReference>
<evidence type="ECO:0000313" key="8">
    <source>
        <dbReference type="Proteomes" id="UP000197138"/>
    </source>
</evidence>
<dbReference type="SUPFAM" id="SSF57903">
    <property type="entry name" value="FYVE/PHD zinc finger"/>
    <property type="match status" value="1"/>
</dbReference>
<sequence>MEGIGPIAETQPEAIRDIDSRAPSQGEGGLQNNSLNDDSLGTSDVQSGNPSAETCVAGLPQGVGWEDDEKGRFIAEQQKQGRKYFFYDTPLQEDTGFWIPVSVPPMFKGGPGDLSTDCDTNGGYFPEGDLGWNSYIEEEKELTMWDIIVEMILAARGKVSSLAPTNCRFSWMSDHLLEQAWQEMAQTLADASFENVKKILEAEPLQWVADSSASACMLCGVRFHPIMRSRSRHHCRFCGGVFCGECSRGRSLLPAKFRVGDPQRVCDVCCVKLECVQPYLMDQVSHAAQLQTQDLTDLSTLRSWVVLLNPEKVIPSAILRHAKGLAIITVAKVGVMVTYNIGTGLVVARRDDGSWSTPSAISSFGLGWGTQVGGELTDFIVVLRTKDAVKTFSGDAHLSAGAGVSAAIGVVGRAAEANLRAGNGGYAACYTYSCSKGAFVGCSLEGSIVTTRTRENCRFYGRQSISAPDILLGTLPSPPAAAILYHALSDMYQKLDG</sequence>
<feature type="region of interest" description="Disordered" evidence="5">
    <location>
        <begin position="1"/>
        <end position="61"/>
    </location>
</feature>
<evidence type="ECO:0000313" key="7">
    <source>
        <dbReference type="EMBL" id="OWM65560.1"/>
    </source>
</evidence>
<evidence type="ECO:0000259" key="6">
    <source>
        <dbReference type="PROSITE" id="PS50178"/>
    </source>
</evidence>
<protein>
    <recommendedName>
        <fullName evidence="6">FYVE-type domain-containing protein</fullName>
    </recommendedName>
</protein>
<reference evidence="8" key="1">
    <citation type="journal article" date="2017" name="Plant J.">
        <title>The pomegranate (Punica granatum L.) genome and the genomics of punicalagin biosynthesis.</title>
        <authorList>
            <person name="Qin G."/>
            <person name="Xu C."/>
            <person name="Ming R."/>
            <person name="Tang H."/>
            <person name="Guyot R."/>
            <person name="Kramer E.M."/>
            <person name="Hu Y."/>
            <person name="Yi X."/>
            <person name="Qi Y."/>
            <person name="Xu X."/>
            <person name="Gao Z."/>
            <person name="Pan H."/>
            <person name="Jian J."/>
            <person name="Tian Y."/>
            <person name="Yue Z."/>
            <person name="Xu Y."/>
        </authorList>
    </citation>
    <scope>NUCLEOTIDE SEQUENCE [LARGE SCALE GENOMIC DNA]</scope>
    <source>
        <strain evidence="8">cv. Dabenzi</strain>
    </source>
</reference>
<evidence type="ECO:0000256" key="3">
    <source>
        <dbReference type="ARBA" id="ARBA00022833"/>
    </source>
</evidence>
<keyword evidence="2 4" id="KW-0863">Zinc-finger</keyword>
<feature type="compositionally biased region" description="Polar residues" evidence="5">
    <location>
        <begin position="30"/>
        <end position="52"/>
    </location>
</feature>
<proteinExistence type="predicted"/>
<dbReference type="FunFam" id="3.30.40.10:FF:000151">
    <property type="entry name" value="Zinc finger family protein"/>
    <property type="match status" value="1"/>
</dbReference>
<dbReference type="GO" id="GO:0035091">
    <property type="term" value="F:phosphatidylinositol binding"/>
    <property type="evidence" value="ECO:0007669"/>
    <property type="project" value="TreeGrafter"/>
</dbReference>
<dbReference type="PROSITE" id="PS50178">
    <property type="entry name" value="ZF_FYVE"/>
    <property type="match status" value="1"/>
</dbReference>
<dbReference type="Proteomes" id="UP000197138">
    <property type="component" value="Unassembled WGS sequence"/>
</dbReference>